<evidence type="ECO:0000256" key="3">
    <source>
        <dbReference type="ARBA" id="ARBA00022692"/>
    </source>
</evidence>
<sequence>MGGRAGRRQKGVAAIIDELIRGLPSSKWSQALHLLGLLFSLLAQVSFLVSFGVSFKKQSYDQSAVALFFVLGFCCVDYGLWIRGRRGTEAMVSLASLVDVLRSIETLAQDKATTAVEDKPGRRRALLMERVLQPLAIVSRTQSAAVSAVMVGLFLVSGSHFLPHWPTGNGHDLWEVAFMLLHSGLICLGGTPYVILIALSWMSSLSMDVTLHLLADNVREARAWQELLPIIRLHQQLHDAFARVQGFFAEDMSVLTRIVFGLGVIGLLRAALGTHDMTNLAIVALNFSHIAMACLSGELQESAGDDFHDALCGCDWAAWPVADRTALQIVLTRTITPVQVKFRYFGAMRLVTLTNIFNSLFRCLQVLRANLESTKWG</sequence>
<evidence type="ECO:0000256" key="1">
    <source>
        <dbReference type="ARBA" id="ARBA00004141"/>
    </source>
</evidence>
<reference evidence="11" key="1">
    <citation type="submission" date="2025-08" db="UniProtKB">
        <authorList>
            <consortium name="RefSeq"/>
        </authorList>
    </citation>
    <scope>IDENTIFICATION</scope>
    <source>
        <tissue evidence="11">Total insect</tissue>
    </source>
</reference>
<keyword evidence="6 9" id="KW-0472">Membrane</keyword>
<accession>A0A6P8YZN9</accession>
<evidence type="ECO:0000256" key="4">
    <source>
        <dbReference type="ARBA" id="ARBA00022725"/>
    </source>
</evidence>
<protein>
    <submittedName>
        <fullName evidence="11">Uncharacterized protein LOC117646363</fullName>
    </submittedName>
</protein>
<proteinExistence type="predicted"/>
<keyword evidence="2" id="KW-0716">Sensory transduction</keyword>
<dbReference type="Pfam" id="PF02949">
    <property type="entry name" value="7tm_6"/>
    <property type="match status" value="1"/>
</dbReference>
<evidence type="ECO:0000256" key="5">
    <source>
        <dbReference type="ARBA" id="ARBA00022989"/>
    </source>
</evidence>
<name>A0A6P8YZN9_THRPL</name>
<keyword evidence="8" id="KW-0807">Transducer</keyword>
<feature type="transmembrane region" description="Helical" evidence="9">
    <location>
        <begin position="63"/>
        <end position="81"/>
    </location>
</feature>
<evidence type="ECO:0000256" key="6">
    <source>
        <dbReference type="ARBA" id="ARBA00023136"/>
    </source>
</evidence>
<dbReference type="GeneID" id="117646363"/>
<feature type="transmembrane region" description="Helical" evidence="9">
    <location>
        <begin position="131"/>
        <end position="156"/>
    </location>
</feature>
<dbReference type="Proteomes" id="UP000515158">
    <property type="component" value="Unplaced"/>
</dbReference>
<gene>
    <name evidence="11" type="primary">LOC117646363</name>
</gene>
<comment type="subcellular location">
    <subcellularLocation>
        <location evidence="1">Membrane</location>
        <topology evidence="1">Multi-pass membrane protein</topology>
    </subcellularLocation>
</comment>
<dbReference type="KEGG" id="tpal:117646363"/>
<evidence type="ECO:0000256" key="7">
    <source>
        <dbReference type="ARBA" id="ARBA00023170"/>
    </source>
</evidence>
<keyword evidence="5 9" id="KW-1133">Transmembrane helix</keyword>
<dbReference type="InParanoid" id="A0A6P8YZN9"/>
<evidence type="ECO:0000256" key="8">
    <source>
        <dbReference type="ARBA" id="ARBA00023224"/>
    </source>
</evidence>
<keyword evidence="3 9" id="KW-0812">Transmembrane</keyword>
<evidence type="ECO:0000313" key="10">
    <source>
        <dbReference type="Proteomes" id="UP000515158"/>
    </source>
</evidence>
<dbReference type="InterPro" id="IPR004117">
    <property type="entry name" value="7tm6_olfct_rcpt"/>
</dbReference>
<keyword evidence="10" id="KW-1185">Reference proteome</keyword>
<dbReference type="AlphaFoldDB" id="A0A6P8YZN9"/>
<evidence type="ECO:0000256" key="2">
    <source>
        <dbReference type="ARBA" id="ARBA00022606"/>
    </source>
</evidence>
<dbReference type="GO" id="GO:0007165">
    <property type="term" value="P:signal transduction"/>
    <property type="evidence" value="ECO:0007669"/>
    <property type="project" value="UniProtKB-KW"/>
</dbReference>
<keyword evidence="4" id="KW-0552">Olfaction</keyword>
<evidence type="ECO:0000313" key="11">
    <source>
        <dbReference type="RefSeq" id="XP_034243135.1"/>
    </source>
</evidence>
<feature type="transmembrane region" description="Helical" evidence="9">
    <location>
        <begin position="31"/>
        <end position="51"/>
    </location>
</feature>
<organism evidence="11">
    <name type="scientific">Thrips palmi</name>
    <name type="common">Melon thrips</name>
    <dbReference type="NCBI Taxonomy" id="161013"/>
    <lineage>
        <taxon>Eukaryota</taxon>
        <taxon>Metazoa</taxon>
        <taxon>Ecdysozoa</taxon>
        <taxon>Arthropoda</taxon>
        <taxon>Hexapoda</taxon>
        <taxon>Insecta</taxon>
        <taxon>Pterygota</taxon>
        <taxon>Neoptera</taxon>
        <taxon>Paraneoptera</taxon>
        <taxon>Thysanoptera</taxon>
        <taxon>Terebrantia</taxon>
        <taxon>Thripoidea</taxon>
        <taxon>Thripidae</taxon>
        <taxon>Thrips</taxon>
    </lineage>
</organism>
<evidence type="ECO:0000256" key="9">
    <source>
        <dbReference type="SAM" id="Phobius"/>
    </source>
</evidence>
<dbReference type="GO" id="GO:0005549">
    <property type="term" value="F:odorant binding"/>
    <property type="evidence" value="ECO:0007669"/>
    <property type="project" value="InterPro"/>
</dbReference>
<feature type="transmembrane region" description="Helical" evidence="9">
    <location>
        <begin position="176"/>
        <end position="199"/>
    </location>
</feature>
<dbReference type="RefSeq" id="XP_034243135.1">
    <property type="nucleotide sequence ID" value="XM_034387244.1"/>
</dbReference>
<dbReference type="GO" id="GO:0016020">
    <property type="term" value="C:membrane"/>
    <property type="evidence" value="ECO:0007669"/>
    <property type="project" value="UniProtKB-SubCell"/>
</dbReference>
<keyword evidence="7" id="KW-0675">Receptor</keyword>
<dbReference type="GO" id="GO:0004984">
    <property type="term" value="F:olfactory receptor activity"/>
    <property type="evidence" value="ECO:0007669"/>
    <property type="project" value="InterPro"/>
</dbReference>